<gene>
    <name evidence="1" type="ORF">AB0I59_38995</name>
</gene>
<evidence type="ECO:0000313" key="2">
    <source>
        <dbReference type="Proteomes" id="UP001551675"/>
    </source>
</evidence>
<dbReference type="RefSeq" id="WP_358141442.1">
    <property type="nucleotide sequence ID" value="NZ_JBFALK010000033.1"/>
</dbReference>
<organism evidence="1 2">
    <name type="scientific">Microtetraspora glauca</name>
    <dbReference type="NCBI Taxonomy" id="1996"/>
    <lineage>
        <taxon>Bacteria</taxon>
        <taxon>Bacillati</taxon>
        <taxon>Actinomycetota</taxon>
        <taxon>Actinomycetes</taxon>
        <taxon>Streptosporangiales</taxon>
        <taxon>Streptosporangiaceae</taxon>
        <taxon>Microtetraspora</taxon>
    </lineage>
</organism>
<evidence type="ECO:0000313" key="1">
    <source>
        <dbReference type="EMBL" id="MEV0974614.1"/>
    </source>
</evidence>
<sequence>MTGSAVPVALFAALFDDAALFPPGNAPMSAAIPGHRRHRTSWYADFVGPFVCADTRLAEVPADVAVSVVVTGGAAAIAGLGPLPHAAALEVPGVETAADAEAAVAALRASRPEGSAGFVEVPRGASRPAVLDVLAGTEFFAKFRTGGTVASAFPSEAELAEAVVGCAARGLPFKCTAGLHHAVRHTAPDTGFEHHGFLNVLLATRAATDGVSGVPGASGASEADVAELLALRDGAAVADLIRAFTADDVDRVRRMFLSYGTCDIAEPIEDLAALGLIVVPDALEQQV</sequence>
<dbReference type="EMBL" id="JBFALK010000033">
    <property type="protein sequence ID" value="MEV0974614.1"/>
    <property type="molecule type" value="Genomic_DNA"/>
</dbReference>
<name>A0ABV3GSL8_MICGL</name>
<reference evidence="1 2" key="1">
    <citation type="submission" date="2024-06" db="EMBL/GenBank/DDBJ databases">
        <title>The Natural Products Discovery Center: Release of the First 8490 Sequenced Strains for Exploring Actinobacteria Biosynthetic Diversity.</title>
        <authorList>
            <person name="Kalkreuter E."/>
            <person name="Kautsar S.A."/>
            <person name="Yang D."/>
            <person name="Bader C.D."/>
            <person name="Teijaro C.N."/>
            <person name="Fluegel L."/>
            <person name="Davis C.M."/>
            <person name="Simpson J.R."/>
            <person name="Lauterbach L."/>
            <person name="Steele A.D."/>
            <person name="Gui C."/>
            <person name="Meng S."/>
            <person name="Li G."/>
            <person name="Viehrig K."/>
            <person name="Ye F."/>
            <person name="Su P."/>
            <person name="Kiefer A.F."/>
            <person name="Nichols A."/>
            <person name="Cepeda A.J."/>
            <person name="Yan W."/>
            <person name="Fan B."/>
            <person name="Jiang Y."/>
            <person name="Adhikari A."/>
            <person name="Zheng C.-J."/>
            <person name="Schuster L."/>
            <person name="Cowan T.M."/>
            <person name="Smanski M.J."/>
            <person name="Chevrette M.G."/>
            <person name="De Carvalho L.P.S."/>
            <person name="Shen B."/>
        </authorList>
    </citation>
    <scope>NUCLEOTIDE SEQUENCE [LARGE SCALE GENOMIC DNA]</scope>
    <source>
        <strain evidence="1 2">NPDC050100</strain>
    </source>
</reference>
<dbReference type="Proteomes" id="UP001551675">
    <property type="component" value="Unassembled WGS sequence"/>
</dbReference>
<protein>
    <submittedName>
        <fullName evidence="1">Uncharacterized protein</fullName>
    </submittedName>
</protein>
<proteinExistence type="predicted"/>
<comment type="caution">
    <text evidence="1">The sequence shown here is derived from an EMBL/GenBank/DDBJ whole genome shotgun (WGS) entry which is preliminary data.</text>
</comment>
<accession>A0ABV3GSL8</accession>
<keyword evidence="2" id="KW-1185">Reference proteome</keyword>